<feature type="chain" id="PRO_5030578191" description="DUF2946 domain-containing protein" evidence="1">
    <location>
        <begin position="34"/>
        <end position="100"/>
    </location>
</feature>
<dbReference type="AlphaFoldDB" id="A0A7W5DJM3"/>
<evidence type="ECO:0000313" key="2">
    <source>
        <dbReference type="EMBL" id="MBB3183669.1"/>
    </source>
</evidence>
<sequence>MTSKASYPQPTRVARLMALLLAVLLVVSLPGHAVMDDSCAIDCGAPQAEMVDHSSADCGACAALTAAPVLPCVPPDVLADLADPAVIEFIASPPRYPPRT</sequence>
<evidence type="ECO:0008006" key="4">
    <source>
        <dbReference type="Google" id="ProtNLM"/>
    </source>
</evidence>
<reference evidence="2 3" key="1">
    <citation type="submission" date="2020-08" db="EMBL/GenBank/DDBJ databases">
        <title>Genomic Encyclopedia of Type Strains, Phase III (KMG-III): the genomes of soil and plant-associated and newly described type strains.</title>
        <authorList>
            <person name="Whitman W."/>
        </authorList>
    </citation>
    <scope>NUCLEOTIDE SEQUENCE [LARGE SCALE GENOMIC DNA]</scope>
    <source>
        <strain evidence="2 3">CECT 7341</strain>
    </source>
</reference>
<proteinExistence type="predicted"/>
<evidence type="ECO:0000313" key="3">
    <source>
        <dbReference type="Proteomes" id="UP000563050"/>
    </source>
</evidence>
<evidence type="ECO:0000256" key="1">
    <source>
        <dbReference type="SAM" id="SignalP"/>
    </source>
</evidence>
<keyword evidence="3" id="KW-1185">Reference proteome</keyword>
<comment type="caution">
    <text evidence="2">The sequence shown here is derived from an EMBL/GenBank/DDBJ whole genome shotgun (WGS) entry which is preliminary data.</text>
</comment>
<organism evidence="2 3">
    <name type="scientific">Halomonas fontilapidosi</name>
    <dbReference type="NCBI Taxonomy" id="616675"/>
    <lineage>
        <taxon>Bacteria</taxon>
        <taxon>Pseudomonadati</taxon>
        <taxon>Pseudomonadota</taxon>
        <taxon>Gammaproteobacteria</taxon>
        <taxon>Oceanospirillales</taxon>
        <taxon>Halomonadaceae</taxon>
        <taxon>Halomonas</taxon>
    </lineage>
</organism>
<name>A0A7W5DJM3_9GAMM</name>
<dbReference type="RefSeq" id="WP_183313717.1">
    <property type="nucleotide sequence ID" value="NZ_JACHXQ010000002.1"/>
</dbReference>
<feature type="signal peptide" evidence="1">
    <location>
        <begin position="1"/>
        <end position="33"/>
    </location>
</feature>
<keyword evidence="1" id="KW-0732">Signal</keyword>
<protein>
    <recommendedName>
        <fullName evidence="4">DUF2946 domain-containing protein</fullName>
    </recommendedName>
</protein>
<dbReference type="EMBL" id="JACHXQ010000002">
    <property type="protein sequence ID" value="MBB3183669.1"/>
    <property type="molecule type" value="Genomic_DNA"/>
</dbReference>
<gene>
    <name evidence="2" type="ORF">FHR95_001210</name>
</gene>
<accession>A0A7W5DJM3</accession>
<dbReference type="Proteomes" id="UP000563050">
    <property type="component" value="Unassembled WGS sequence"/>
</dbReference>